<feature type="compositionally biased region" description="Basic and acidic residues" evidence="1">
    <location>
        <begin position="1"/>
        <end position="23"/>
    </location>
</feature>
<evidence type="ECO:0000259" key="2">
    <source>
        <dbReference type="Pfam" id="PF01755"/>
    </source>
</evidence>
<gene>
    <name evidence="3" type="ORF">ALAG00032_LOCUS1606</name>
</gene>
<dbReference type="EMBL" id="HBIJ01002330">
    <property type="protein sequence ID" value="CAE0360875.1"/>
    <property type="molecule type" value="Transcribed_RNA"/>
</dbReference>
<reference evidence="3" key="1">
    <citation type="submission" date="2021-01" db="EMBL/GenBank/DDBJ databases">
        <authorList>
            <person name="Corre E."/>
            <person name="Pelletier E."/>
            <person name="Niang G."/>
            <person name="Scheremetjew M."/>
            <person name="Finn R."/>
            <person name="Kale V."/>
            <person name="Holt S."/>
            <person name="Cochrane G."/>
            <person name="Meng A."/>
            <person name="Brown T."/>
            <person name="Cohen L."/>
        </authorList>
    </citation>
    <scope>NUCLEOTIDE SEQUENCE</scope>
    <source>
        <strain evidence="3">CCMP1510</strain>
    </source>
</reference>
<dbReference type="Pfam" id="PF01755">
    <property type="entry name" value="Glyco_transf_25"/>
    <property type="match status" value="1"/>
</dbReference>
<dbReference type="InterPro" id="IPR002654">
    <property type="entry name" value="Glyco_trans_25"/>
</dbReference>
<accession>A0A7S3NJ38</accession>
<organism evidence="3">
    <name type="scientific">Aureoumbra lagunensis</name>
    <dbReference type="NCBI Taxonomy" id="44058"/>
    <lineage>
        <taxon>Eukaryota</taxon>
        <taxon>Sar</taxon>
        <taxon>Stramenopiles</taxon>
        <taxon>Ochrophyta</taxon>
        <taxon>Pelagophyceae</taxon>
        <taxon>Pelagomonadales</taxon>
        <taxon>Aureoumbra</taxon>
    </lineage>
</organism>
<sequence length="355" mass="40497">MTSKEEMRSRNTTEQVWGERDSPYSDPWSERYSSSQIPQGRVSSRSSSASSISDRGEETSEESDPLSSSYVQKICSYETRFINLRKRRKRCAKMEGRFKEIGIHATRFEARTGDDAPESVVLFEWDTRLNALYDKTTLPHPRVPLTKGERGCAMSHACLWSMCASSHREEPMLILEDDVQFIPNFKFYLDAVLTRLNTAYLTKIHPSQHRLILYLGADVASFSPPYHTIQHKLWLRSLSHTLFTTNDTPLEEEFSQNEHVALRLVSADYVWQTSSYIIWPAAARALLAELPMREPVDNFISRQILERRLQALILLPNLCKQVNAYNDGDILHSRPAIAAAPHATASDVPLAPIIK</sequence>
<feature type="domain" description="Glycosyl transferase family 25" evidence="2">
    <location>
        <begin position="82"/>
        <end position="300"/>
    </location>
</feature>
<dbReference type="AlphaFoldDB" id="A0A7S3NJ38"/>
<evidence type="ECO:0000313" key="3">
    <source>
        <dbReference type="EMBL" id="CAE0360875.1"/>
    </source>
</evidence>
<protein>
    <recommendedName>
        <fullName evidence="2">Glycosyl transferase family 25 domain-containing protein</fullName>
    </recommendedName>
</protein>
<feature type="compositionally biased region" description="Low complexity" evidence="1">
    <location>
        <begin position="43"/>
        <end position="53"/>
    </location>
</feature>
<proteinExistence type="predicted"/>
<feature type="region of interest" description="Disordered" evidence="1">
    <location>
        <begin position="1"/>
        <end position="65"/>
    </location>
</feature>
<name>A0A7S3NJ38_9STRA</name>
<evidence type="ECO:0000256" key="1">
    <source>
        <dbReference type="SAM" id="MobiDB-lite"/>
    </source>
</evidence>
<dbReference type="CDD" id="cd06532">
    <property type="entry name" value="Glyco_transf_25"/>
    <property type="match status" value="1"/>
</dbReference>
<feature type="compositionally biased region" description="Polar residues" evidence="1">
    <location>
        <begin position="31"/>
        <end position="42"/>
    </location>
</feature>